<dbReference type="Proteomes" id="UP000765509">
    <property type="component" value="Unassembled WGS sequence"/>
</dbReference>
<protein>
    <submittedName>
        <fullName evidence="1">Uncharacterized protein</fullName>
    </submittedName>
</protein>
<evidence type="ECO:0000313" key="1">
    <source>
        <dbReference type="EMBL" id="MBW0479263.1"/>
    </source>
</evidence>
<comment type="caution">
    <text evidence="1">The sequence shown here is derived from an EMBL/GenBank/DDBJ whole genome shotgun (WGS) entry which is preliminary data.</text>
</comment>
<reference evidence="1" key="1">
    <citation type="submission" date="2021-03" db="EMBL/GenBank/DDBJ databases">
        <title>Draft genome sequence of rust myrtle Austropuccinia psidii MF-1, a brazilian biotype.</title>
        <authorList>
            <person name="Quecine M.C."/>
            <person name="Pachon D.M.R."/>
            <person name="Bonatelli M.L."/>
            <person name="Correr F.H."/>
            <person name="Franceschini L.M."/>
            <person name="Leite T.F."/>
            <person name="Margarido G.R.A."/>
            <person name="Almeida C.A."/>
            <person name="Ferrarezi J.A."/>
            <person name="Labate C.A."/>
        </authorList>
    </citation>
    <scope>NUCLEOTIDE SEQUENCE</scope>
    <source>
        <strain evidence="1">MF-1</strain>
    </source>
</reference>
<dbReference type="AlphaFoldDB" id="A0A9Q3CA34"/>
<proteinExistence type="predicted"/>
<sequence length="124" mass="14146">MYGIDINKYKDIYSTIGENERQILSFSNIPKQISVVSSNKETHKEEIVSKKLSEAKFHPELSSKMKQELINLLCTYKNAFSSDNKPLGTIRGTEVEITLNIDIPYPPVLRSAAYQEDPRVRKAL</sequence>
<accession>A0A9Q3CA34</accession>
<dbReference type="OrthoDB" id="3068303at2759"/>
<dbReference type="EMBL" id="AVOT02005512">
    <property type="protein sequence ID" value="MBW0479263.1"/>
    <property type="molecule type" value="Genomic_DNA"/>
</dbReference>
<name>A0A9Q3CA34_9BASI</name>
<organism evidence="1 2">
    <name type="scientific">Austropuccinia psidii MF-1</name>
    <dbReference type="NCBI Taxonomy" id="1389203"/>
    <lineage>
        <taxon>Eukaryota</taxon>
        <taxon>Fungi</taxon>
        <taxon>Dikarya</taxon>
        <taxon>Basidiomycota</taxon>
        <taxon>Pucciniomycotina</taxon>
        <taxon>Pucciniomycetes</taxon>
        <taxon>Pucciniales</taxon>
        <taxon>Sphaerophragmiaceae</taxon>
        <taxon>Austropuccinia</taxon>
    </lineage>
</organism>
<keyword evidence="2" id="KW-1185">Reference proteome</keyword>
<evidence type="ECO:0000313" key="2">
    <source>
        <dbReference type="Proteomes" id="UP000765509"/>
    </source>
</evidence>
<gene>
    <name evidence="1" type="ORF">O181_018978</name>
</gene>